<dbReference type="SFLD" id="SFLDS00029">
    <property type="entry name" value="Radical_SAM"/>
    <property type="match status" value="1"/>
</dbReference>
<dbReference type="InterPro" id="IPR006158">
    <property type="entry name" value="Cobalamin-bd"/>
</dbReference>
<dbReference type="PROSITE" id="PS51332">
    <property type="entry name" value="B12_BINDING"/>
    <property type="match status" value="1"/>
</dbReference>
<reference evidence="8" key="1">
    <citation type="submission" date="2015-06" db="EMBL/GenBank/DDBJ databases">
        <title>Comparative genomics of Burkholderia leaf nodule symbionts.</title>
        <authorList>
            <person name="Carlier A."/>
            <person name="Eberl L."/>
            <person name="Pinto-Carbo M."/>
        </authorList>
    </citation>
    <scope>NUCLEOTIDE SEQUENCE [LARGE SCALE GENOMIC DNA]</scope>
    <source>
        <strain evidence="8">UZHbot4</strain>
    </source>
</reference>
<accession>A0A0L0M8A2</accession>
<dbReference type="OrthoDB" id="9801424at2"/>
<dbReference type="InterPro" id="IPR006638">
    <property type="entry name" value="Elp3/MiaA/NifB-like_rSAM"/>
</dbReference>
<evidence type="ECO:0000256" key="4">
    <source>
        <dbReference type="ARBA" id="ARBA00023004"/>
    </source>
</evidence>
<dbReference type="InterPro" id="IPR058240">
    <property type="entry name" value="rSAM_sf"/>
</dbReference>
<dbReference type="Gene3D" id="3.40.50.280">
    <property type="entry name" value="Cobalamin-binding domain"/>
    <property type="match status" value="1"/>
</dbReference>
<dbReference type="InterPro" id="IPR036724">
    <property type="entry name" value="Cobalamin-bd_sf"/>
</dbReference>
<evidence type="ECO:0000256" key="3">
    <source>
        <dbReference type="ARBA" id="ARBA00022723"/>
    </source>
</evidence>
<keyword evidence="5" id="KW-0411">Iron-sulfur</keyword>
<organism evidence="7 8">
    <name type="scientific">Candidatus Burkholderia verschuerenii</name>
    <dbReference type="NCBI Taxonomy" id="242163"/>
    <lineage>
        <taxon>Bacteria</taxon>
        <taxon>Pseudomonadati</taxon>
        <taxon>Pseudomonadota</taxon>
        <taxon>Betaproteobacteria</taxon>
        <taxon>Burkholderiales</taxon>
        <taxon>Burkholderiaceae</taxon>
        <taxon>Burkholderia</taxon>
    </lineage>
</organism>
<dbReference type="RefSeq" id="WP_083452317.1">
    <property type="nucleotide sequence ID" value="NZ_LFJJ01000179.1"/>
</dbReference>
<name>A0A0L0M8A2_9BURK</name>
<sequence>MLKVMADGIALRPDINRPALQSKLGRKLIDGELPDSIPRLHTEAWQTTPATKAKVLLLIPQYTRIRRPLDIVADNLSAKNGLHLKRDLKLVHDLKAEGLNYIEEMKRAGVPMGLLRVGTQAKAKGYSVKIIDGAYQGWNDERHAFTSSEGSEIWSYGIANDVMIEAIREFEPQIVGISCDYSHQWGNTRALADLVKSIDENIIVIMGGTHVSGLPEDALRDCPADYVVCQQGDVTFVEMIDALHNQTPIEDVAGIVFRRNGNVVQTRPRGFLPSMDTFSQPDYSLVDFSLYDSPFHSGGKRQVDHDHLTYGFTTVGCDVRCTFCTIPRIQGGWLKMNEVSFDRYLASLVEFGITEFIVEDDHLFHDPEWTMKVFDLLEKYNLPWFEEGGVALFSLIALLPEVSEEFVLKETGREKLFEPLLRAKRSGLTLDRLVKRMRESGCYSLYLAVESSNLEALGTANKPPINTIEYYTQRVLNTLYDNAIHATGGLMFGFVNPTAGRKLYVETREDIEKTFEYGRFLMAAGASYMNPFIFTPLPGAPHFSKLQPYATTNTDEGYSHEFATMNDAPNGEWSKDELNLLRVRSLVEVNGMESYKTILQTGTWPIADNDPISRRINRAI</sequence>
<dbReference type="Pfam" id="PF02310">
    <property type="entry name" value="B12-binding"/>
    <property type="match status" value="1"/>
</dbReference>
<keyword evidence="3" id="KW-0479">Metal-binding</keyword>
<dbReference type="InterPro" id="IPR007197">
    <property type="entry name" value="rSAM"/>
</dbReference>
<dbReference type="SMART" id="SM00729">
    <property type="entry name" value="Elp3"/>
    <property type="match status" value="1"/>
</dbReference>
<gene>
    <name evidence="7" type="ORF">BVER_03511c</name>
</gene>
<keyword evidence="2" id="KW-0949">S-adenosyl-L-methionine</keyword>
<evidence type="ECO:0000256" key="5">
    <source>
        <dbReference type="ARBA" id="ARBA00023014"/>
    </source>
</evidence>
<dbReference type="Proteomes" id="UP000036959">
    <property type="component" value="Unassembled WGS sequence"/>
</dbReference>
<evidence type="ECO:0000256" key="2">
    <source>
        <dbReference type="ARBA" id="ARBA00022691"/>
    </source>
</evidence>
<dbReference type="EMBL" id="LFJJ01000179">
    <property type="protein sequence ID" value="KND58520.1"/>
    <property type="molecule type" value="Genomic_DNA"/>
</dbReference>
<proteinExistence type="predicted"/>
<dbReference type="PATRIC" id="fig|242163.4.peg.2250"/>
<feature type="domain" description="B12-binding" evidence="6">
    <location>
        <begin position="97"/>
        <end position="250"/>
    </location>
</feature>
<comment type="cofactor">
    <cofactor evidence="1">
        <name>[4Fe-4S] cluster</name>
        <dbReference type="ChEBI" id="CHEBI:49883"/>
    </cofactor>
</comment>
<dbReference type="SUPFAM" id="SSF102114">
    <property type="entry name" value="Radical SAM enzymes"/>
    <property type="match status" value="1"/>
</dbReference>
<comment type="caution">
    <text evidence="7">The sequence shown here is derived from an EMBL/GenBank/DDBJ whole genome shotgun (WGS) entry which is preliminary data.</text>
</comment>
<evidence type="ECO:0000259" key="6">
    <source>
        <dbReference type="PROSITE" id="PS51332"/>
    </source>
</evidence>
<evidence type="ECO:0000313" key="7">
    <source>
        <dbReference type="EMBL" id="KND58520.1"/>
    </source>
</evidence>
<protein>
    <submittedName>
        <fullName evidence="7">Radical SAM domain protein</fullName>
    </submittedName>
</protein>
<dbReference type="CDD" id="cd02068">
    <property type="entry name" value="radical_SAM_B12_BD"/>
    <property type="match status" value="1"/>
</dbReference>
<keyword evidence="4" id="KW-0408">Iron</keyword>
<evidence type="ECO:0000313" key="8">
    <source>
        <dbReference type="Proteomes" id="UP000036959"/>
    </source>
</evidence>
<keyword evidence="8" id="KW-1185">Reference proteome</keyword>
<dbReference type="GO" id="GO:0003824">
    <property type="term" value="F:catalytic activity"/>
    <property type="evidence" value="ECO:0007669"/>
    <property type="project" value="InterPro"/>
</dbReference>
<dbReference type="AlphaFoldDB" id="A0A0L0M8A2"/>
<dbReference type="PANTHER" id="PTHR43409">
    <property type="entry name" value="ANAEROBIC MAGNESIUM-PROTOPORPHYRIN IX MONOMETHYL ESTER CYCLASE-RELATED"/>
    <property type="match status" value="1"/>
</dbReference>
<evidence type="ECO:0000256" key="1">
    <source>
        <dbReference type="ARBA" id="ARBA00001966"/>
    </source>
</evidence>
<dbReference type="GO" id="GO:0031419">
    <property type="term" value="F:cobalamin binding"/>
    <property type="evidence" value="ECO:0007669"/>
    <property type="project" value="InterPro"/>
</dbReference>
<dbReference type="GO" id="GO:0046872">
    <property type="term" value="F:metal ion binding"/>
    <property type="evidence" value="ECO:0007669"/>
    <property type="project" value="UniProtKB-KW"/>
</dbReference>
<dbReference type="GO" id="GO:0051536">
    <property type="term" value="F:iron-sulfur cluster binding"/>
    <property type="evidence" value="ECO:0007669"/>
    <property type="project" value="UniProtKB-KW"/>
</dbReference>
<dbReference type="InterPro" id="IPR051198">
    <property type="entry name" value="BchE-like"/>
</dbReference>
<dbReference type="SFLD" id="SFLDG01082">
    <property type="entry name" value="B12-binding_domain_containing"/>
    <property type="match status" value="1"/>
</dbReference>
<dbReference type="SUPFAM" id="SSF52242">
    <property type="entry name" value="Cobalamin (vitamin B12)-binding domain"/>
    <property type="match status" value="1"/>
</dbReference>